<keyword evidence="4 5" id="KW-0732">Signal</keyword>
<dbReference type="InterPro" id="IPR050492">
    <property type="entry name" value="Bact_metal-bind_prot9"/>
</dbReference>
<dbReference type="PANTHER" id="PTHR42953:SF1">
    <property type="entry name" value="METAL-BINDING PROTEIN HI_0362-RELATED"/>
    <property type="match status" value="1"/>
</dbReference>
<proteinExistence type="predicted"/>
<gene>
    <name evidence="6" type="ORF">ACFQ5J_08860</name>
</gene>
<name>A0ABW4E885_9LACO</name>
<evidence type="ECO:0000256" key="3">
    <source>
        <dbReference type="ARBA" id="ARBA00022723"/>
    </source>
</evidence>
<accession>A0ABW4E885</accession>
<dbReference type="InterPro" id="IPR006127">
    <property type="entry name" value="ZnuA-like"/>
</dbReference>
<feature type="chain" id="PRO_5047030295" evidence="5">
    <location>
        <begin position="29"/>
        <end position="297"/>
    </location>
</feature>
<evidence type="ECO:0000256" key="4">
    <source>
        <dbReference type="ARBA" id="ARBA00022729"/>
    </source>
</evidence>
<evidence type="ECO:0000313" key="7">
    <source>
        <dbReference type="Proteomes" id="UP001597252"/>
    </source>
</evidence>
<sequence>MHFRHILISGISALALALVFSGNQQVAAADKPELQVVASVDFYGEAAQAVLGQYGHVQTIIDQPNIDPHDYTPTTKVGKQVAHADVVIYNGAGYDTWMTKLLKNKSKQTQKVAVAKLVGVKAGQNEHVWYKPQTMPKLANTLAKRFGQLDAAHQSQYRQNAKAYIASLKPLLKVIKQVKAQADHQSVAVSEPVFDHALRHLGYRVSNAHFARAIEAGSDPSPADVRQLDAAIKHRKLVFFVQNTQVHSPIVTEIVKRCRQAKVPVLAVTETMPKGQDYRQWMMTQYQALAKIQAAKR</sequence>
<dbReference type="Pfam" id="PF01297">
    <property type="entry name" value="ZnuA"/>
    <property type="match status" value="1"/>
</dbReference>
<reference evidence="7" key="1">
    <citation type="journal article" date="2019" name="Int. J. Syst. Evol. Microbiol.">
        <title>The Global Catalogue of Microorganisms (GCM) 10K type strain sequencing project: providing services to taxonomists for standard genome sequencing and annotation.</title>
        <authorList>
            <consortium name="The Broad Institute Genomics Platform"/>
            <consortium name="The Broad Institute Genome Sequencing Center for Infectious Disease"/>
            <person name="Wu L."/>
            <person name="Ma J."/>
        </authorList>
    </citation>
    <scope>NUCLEOTIDE SEQUENCE [LARGE SCALE GENOMIC DNA]</scope>
    <source>
        <strain evidence="7">CCM 8903</strain>
    </source>
</reference>
<protein>
    <submittedName>
        <fullName evidence="6">Metal ABC transporter solute-binding protein, Zn/Mn family</fullName>
    </submittedName>
</protein>
<dbReference type="Proteomes" id="UP001597252">
    <property type="component" value="Unassembled WGS sequence"/>
</dbReference>
<evidence type="ECO:0000313" key="6">
    <source>
        <dbReference type="EMBL" id="MFD1485338.1"/>
    </source>
</evidence>
<keyword evidence="2" id="KW-0813">Transport</keyword>
<keyword evidence="3" id="KW-0479">Metal-binding</keyword>
<comment type="subcellular location">
    <subcellularLocation>
        <location evidence="1">Cell envelope</location>
    </subcellularLocation>
</comment>
<dbReference type="PANTHER" id="PTHR42953">
    <property type="entry name" value="HIGH-AFFINITY ZINC UPTAKE SYSTEM PROTEIN ZNUA-RELATED"/>
    <property type="match status" value="1"/>
</dbReference>
<dbReference type="EMBL" id="JBHTON010000028">
    <property type="protein sequence ID" value="MFD1485338.1"/>
    <property type="molecule type" value="Genomic_DNA"/>
</dbReference>
<evidence type="ECO:0000256" key="2">
    <source>
        <dbReference type="ARBA" id="ARBA00022448"/>
    </source>
</evidence>
<dbReference type="RefSeq" id="WP_125751432.1">
    <property type="nucleotide sequence ID" value="NZ_JBHTON010000028.1"/>
</dbReference>
<feature type="signal peptide" evidence="5">
    <location>
        <begin position="1"/>
        <end position="28"/>
    </location>
</feature>
<evidence type="ECO:0000256" key="5">
    <source>
        <dbReference type="SAM" id="SignalP"/>
    </source>
</evidence>
<keyword evidence="7" id="KW-1185">Reference proteome</keyword>
<comment type="caution">
    <text evidence="6">The sequence shown here is derived from an EMBL/GenBank/DDBJ whole genome shotgun (WGS) entry which is preliminary data.</text>
</comment>
<organism evidence="6 7">
    <name type="scientific">Lacticaseibacillus baoqingensis</name>
    <dbReference type="NCBI Taxonomy" id="2486013"/>
    <lineage>
        <taxon>Bacteria</taxon>
        <taxon>Bacillati</taxon>
        <taxon>Bacillota</taxon>
        <taxon>Bacilli</taxon>
        <taxon>Lactobacillales</taxon>
        <taxon>Lactobacillaceae</taxon>
        <taxon>Lacticaseibacillus</taxon>
    </lineage>
</organism>
<dbReference type="Gene3D" id="3.40.50.1980">
    <property type="entry name" value="Nitrogenase molybdenum iron protein domain"/>
    <property type="match status" value="2"/>
</dbReference>
<evidence type="ECO:0000256" key="1">
    <source>
        <dbReference type="ARBA" id="ARBA00004196"/>
    </source>
</evidence>
<dbReference type="SUPFAM" id="SSF53807">
    <property type="entry name" value="Helical backbone' metal receptor"/>
    <property type="match status" value="1"/>
</dbReference>